<keyword evidence="2" id="KW-1185">Reference proteome</keyword>
<protein>
    <submittedName>
        <fullName evidence="1">Uncharacterized protein</fullName>
    </submittedName>
</protein>
<dbReference type="OrthoDB" id="6021021at2759"/>
<evidence type="ECO:0000313" key="2">
    <source>
        <dbReference type="Proteomes" id="UP000801492"/>
    </source>
</evidence>
<proteinExistence type="predicted"/>
<gene>
    <name evidence="1" type="ORF">ILUMI_07400</name>
</gene>
<organism evidence="1 2">
    <name type="scientific">Ignelater luminosus</name>
    <name type="common">Cucubano</name>
    <name type="synonym">Pyrophorus luminosus</name>
    <dbReference type="NCBI Taxonomy" id="2038154"/>
    <lineage>
        <taxon>Eukaryota</taxon>
        <taxon>Metazoa</taxon>
        <taxon>Ecdysozoa</taxon>
        <taxon>Arthropoda</taxon>
        <taxon>Hexapoda</taxon>
        <taxon>Insecta</taxon>
        <taxon>Pterygota</taxon>
        <taxon>Neoptera</taxon>
        <taxon>Endopterygota</taxon>
        <taxon>Coleoptera</taxon>
        <taxon>Polyphaga</taxon>
        <taxon>Elateriformia</taxon>
        <taxon>Elateroidea</taxon>
        <taxon>Elateridae</taxon>
        <taxon>Agrypninae</taxon>
        <taxon>Pyrophorini</taxon>
        <taxon>Ignelater</taxon>
    </lineage>
</organism>
<sequence>MFTLTVTVYNIIFRAMEFEYMSLICDTPTKLLNQSLLTVDERALDFITEVAPDFKRSIYKVSFLGRSYNDPLELFSPIITNDGVCYTFNLMDRSEIFKDIV</sequence>
<name>A0A8K0D3J2_IGNLU</name>
<accession>A0A8K0D3J2</accession>
<dbReference type="EMBL" id="VTPC01003271">
    <property type="protein sequence ID" value="KAF2898775.1"/>
    <property type="molecule type" value="Genomic_DNA"/>
</dbReference>
<evidence type="ECO:0000313" key="1">
    <source>
        <dbReference type="EMBL" id="KAF2898775.1"/>
    </source>
</evidence>
<dbReference type="AlphaFoldDB" id="A0A8K0D3J2"/>
<reference evidence="1" key="1">
    <citation type="submission" date="2019-08" db="EMBL/GenBank/DDBJ databases">
        <title>The genome of the North American firefly Photinus pyralis.</title>
        <authorList>
            <consortium name="Photinus pyralis genome working group"/>
            <person name="Fallon T.R."/>
            <person name="Sander Lower S.E."/>
            <person name="Weng J.-K."/>
        </authorList>
    </citation>
    <scope>NUCLEOTIDE SEQUENCE</scope>
    <source>
        <strain evidence="1">TRF0915ILg1</strain>
        <tissue evidence="1">Whole body</tissue>
    </source>
</reference>
<feature type="non-terminal residue" evidence="1">
    <location>
        <position position="1"/>
    </location>
</feature>
<dbReference type="Proteomes" id="UP000801492">
    <property type="component" value="Unassembled WGS sequence"/>
</dbReference>
<comment type="caution">
    <text evidence="1">The sequence shown here is derived from an EMBL/GenBank/DDBJ whole genome shotgun (WGS) entry which is preliminary data.</text>
</comment>
<dbReference type="Gene3D" id="2.60.470.10">
    <property type="entry name" value="Acid-sensing ion channels like domains"/>
    <property type="match status" value="1"/>
</dbReference>